<geneLocation type="plasmid" evidence="2 3">
    <name>pK520-KPC</name>
</geneLocation>
<dbReference type="InterPro" id="IPR002513">
    <property type="entry name" value="Tn3_Tnp_DDE_dom"/>
</dbReference>
<dbReference type="Proteomes" id="UP001213721">
    <property type="component" value="Plasmid pK520-KPC"/>
</dbReference>
<feature type="domain" description="Tn3 transposase DDE" evidence="1">
    <location>
        <begin position="10"/>
        <end position="48"/>
    </location>
</feature>
<evidence type="ECO:0000259" key="1">
    <source>
        <dbReference type="Pfam" id="PF01526"/>
    </source>
</evidence>
<dbReference type="GO" id="GO:0004803">
    <property type="term" value="F:transposase activity"/>
    <property type="evidence" value="ECO:0007669"/>
    <property type="project" value="InterPro"/>
</dbReference>
<evidence type="ECO:0000313" key="2">
    <source>
        <dbReference type="EMBL" id="WED79049.1"/>
    </source>
</evidence>
<protein>
    <submittedName>
        <fullName evidence="2">Tn3 family transposase</fullName>
    </submittedName>
</protein>
<keyword evidence="2" id="KW-0614">Plasmid</keyword>
<gene>
    <name evidence="2" type="ORF">PYU98_24180</name>
</gene>
<accession>A0AAX3NXY2</accession>
<evidence type="ECO:0000313" key="3">
    <source>
        <dbReference type="Proteomes" id="UP001213721"/>
    </source>
</evidence>
<proteinExistence type="predicted"/>
<dbReference type="GO" id="GO:0006313">
    <property type="term" value="P:DNA transposition"/>
    <property type="evidence" value="ECO:0007669"/>
    <property type="project" value="InterPro"/>
</dbReference>
<dbReference type="AlphaFoldDB" id="A0AAX3NXY2"/>
<sequence>MLHFGVEFAVLLSRVYEQKQTVGDQNALAQLHSISPVAWQHINMYGNFEFSPSTSKIDIDALVARYAEPEYWKQALIENENSSE</sequence>
<dbReference type="Pfam" id="PF01526">
    <property type="entry name" value="DDE_Tnp_Tn3"/>
    <property type="match status" value="1"/>
</dbReference>
<dbReference type="EMBL" id="CP118989">
    <property type="protein sequence ID" value="WED79049.1"/>
    <property type="molecule type" value="Genomic_DNA"/>
</dbReference>
<name>A0AAX3NXY2_9GAMM</name>
<reference evidence="2" key="1">
    <citation type="submission" date="2023-02" db="EMBL/GenBank/DDBJ databases">
        <title>The sequence of Aeromonas allosaccharophila K520.</title>
        <authorList>
            <person name="Luo X."/>
        </authorList>
    </citation>
    <scope>NUCLEOTIDE SEQUENCE</scope>
    <source>
        <strain evidence="2">K520</strain>
        <plasmid evidence="2">pK520-KPC</plasmid>
    </source>
</reference>
<organism evidence="2 3">
    <name type="scientific">Aeromonas allosaccharophila</name>
    <dbReference type="NCBI Taxonomy" id="656"/>
    <lineage>
        <taxon>Bacteria</taxon>
        <taxon>Pseudomonadati</taxon>
        <taxon>Pseudomonadota</taxon>
        <taxon>Gammaproteobacteria</taxon>
        <taxon>Aeromonadales</taxon>
        <taxon>Aeromonadaceae</taxon>
        <taxon>Aeromonas</taxon>
    </lineage>
</organism>